<name>A0AAU6WGM4_9MICC</name>
<dbReference type="GO" id="GO:0005829">
    <property type="term" value="C:cytosol"/>
    <property type="evidence" value="ECO:0007669"/>
    <property type="project" value="TreeGrafter"/>
</dbReference>
<reference evidence="4 5" key="1">
    <citation type="submission" date="2023-05" db="EMBL/GenBank/DDBJ databases">
        <title>Glutamicibacter sp. B1, complete genome.</title>
        <authorList>
            <person name="Long Y.H."/>
            <person name="Fang T."/>
            <person name="Li X.Y."/>
        </authorList>
    </citation>
    <scope>NUCLEOTIDE SEQUENCE [LARGE SCALE GENOMIC DNA]</scope>
    <source>
        <strain evidence="4 5">B1</strain>
    </source>
</reference>
<accession>A0AAU6WGM4</accession>
<dbReference type="Gene3D" id="3.40.50.10860">
    <property type="entry name" value="Leucine Dehydrogenase, chain A, domain 1"/>
    <property type="match status" value="1"/>
</dbReference>
<gene>
    <name evidence="4" type="ORF">QMQ05_01525</name>
</gene>
<dbReference type="GO" id="GO:0009073">
    <property type="term" value="P:aromatic amino acid family biosynthetic process"/>
    <property type="evidence" value="ECO:0007669"/>
    <property type="project" value="UniProtKB-KW"/>
</dbReference>
<dbReference type="InterPro" id="IPR046346">
    <property type="entry name" value="Aminoacid_DH-like_N_sf"/>
</dbReference>
<dbReference type="GO" id="GO:0004764">
    <property type="term" value="F:shikimate 3-dehydrogenase (NADP+) activity"/>
    <property type="evidence" value="ECO:0007669"/>
    <property type="project" value="InterPro"/>
</dbReference>
<keyword evidence="5" id="KW-1185">Reference proteome</keyword>
<dbReference type="GO" id="GO:0019632">
    <property type="term" value="P:shikimate metabolic process"/>
    <property type="evidence" value="ECO:0007669"/>
    <property type="project" value="TreeGrafter"/>
</dbReference>
<dbReference type="KEGG" id="gey:QMQ05_01525"/>
<dbReference type="InterPro" id="IPR013708">
    <property type="entry name" value="Shikimate_DH-bd_N"/>
</dbReference>
<comment type="pathway">
    <text evidence="1">Metabolic intermediate biosynthesis; chorismate biosynthesis; chorismate from D-erythrose 4-phosphate and phosphoenolpyruvate: step 4/7.</text>
</comment>
<dbReference type="SUPFAM" id="SSF53223">
    <property type="entry name" value="Aminoacid dehydrogenase-like, N-terminal domain"/>
    <property type="match status" value="1"/>
</dbReference>
<dbReference type="Gene3D" id="3.40.50.720">
    <property type="entry name" value="NAD(P)-binding Rossmann-like Domain"/>
    <property type="match status" value="1"/>
</dbReference>
<dbReference type="PANTHER" id="PTHR21089:SF1">
    <property type="entry name" value="BIFUNCTIONAL 3-DEHYDROQUINATE DEHYDRATASE_SHIKIMATE DEHYDROGENASE, CHLOROPLASTIC"/>
    <property type="match status" value="1"/>
</dbReference>
<dbReference type="PANTHER" id="PTHR21089">
    <property type="entry name" value="SHIKIMATE DEHYDROGENASE"/>
    <property type="match status" value="1"/>
</dbReference>
<dbReference type="Pfam" id="PF08501">
    <property type="entry name" value="Shikimate_dh_N"/>
    <property type="match status" value="1"/>
</dbReference>
<evidence type="ECO:0000256" key="2">
    <source>
        <dbReference type="ARBA" id="ARBA00023141"/>
    </source>
</evidence>
<evidence type="ECO:0000259" key="3">
    <source>
        <dbReference type="Pfam" id="PF08501"/>
    </source>
</evidence>
<evidence type="ECO:0000313" key="4">
    <source>
        <dbReference type="EMBL" id="XAO46253.1"/>
    </source>
</evidence>
<organism evidence="4 5">
    <name type="scientific">Glutamicibacter ectropisis</name>
    <dbReference type="NCBI Taxonomy" id="3046593"/>
    <lineage>
        <taxon>Bacteria</taxon>
        <taxon>Bacillati</taxon>
        <taxon>Actinomycetota</taxon>
        <taxon>Actinomycetes</taxon>
        <taxon>Micrococcales</taxon>
        <taxon>Micrococcaceae</taxon>
        <taxon>Glutamicibacter</taxon>
    </lineage>
</organism>
<dbReference type="EMBL" id="CP125942">
    <property type="protein sequence ID" value="XAO46253.1"/>
    <property type="molecule type" value="Genomic_DNA"/>
</dbReference>
<keyword evidence="2" id="KW-0028">Amino-acid biosynthesis</keyword>
<dbReference type="GO" id="GO:0050661">
    <property type="term" value="F:NADP binding"/>
    <property type="evidence" value="ECO:0007669"/>
    <property type="project" value="TreeGrafter"/>
</dbReference>
<dbReference type="RefSeq" id="WP_345472418.1">
    <property type="nucleotide sequence ID" value="NZ_CP125942.1"/>
</dbReference>
<feature type="domain" description="Shikimate dehydrogenase substrate binding N-terminal" evidence="3">
    <location>
        <begin position="12"/>
        <end position="94"/>
    </location>
</feature>
<sequence>MSYQDNASQLFIIGSHASGTMSPSLWNPVFEALGSHWNYVPWDVPVHSDMQKVHDGLLSSEVIGANVTMPHKQWAAAIADERSEQVSLSGAANLLIRQDGKLNAYNTDLIAVEARLATKIHEHVLLIGAGGAARAALVALKGNIGTITITDRNHMAAEELLSLARSMGISGRTVDFSYVAEAAMQATLIINATPIGKYREDVAPWGTQELSSGTFVYDFVYSEHTTGTITSAMEQGLEYSDGWQHLLLQAEAMIPILGLGEQAKEQLELSLMRIRENN</sequence>
<protein>
    <submittedName>
        <fullName evidence="4">Shikimate dehydrogenase</fullName>
    </submittedName>
</protein>
<dbReference type="InterPro" id="IPR036291">
    <property type="entry name" value="NAD(P)-bd_dom_sf"/>
</dbReference>
<evidence type="ECO:0000313" key="5">
    <source>
        <dbReference type="Proteomes" id="UP001486888"/>
    </source>
</evidence>
<proteinExistence type="predicted"/>
<keyword evidence="2" id="KW-0057">Aromatic amino acid biosynthesis</keyword>
<dbReference type="InterPro" id="IPR022893">
    <property type="entry name" value="Shikimate_DH_fam"/>
</dbReference>
<dbReference type="GO" id="GO:0009423">
    <property type="term" value="P:chorismate biosynthetic process"/>
    <property type="evidence" value="ECO:0007669"/>
    <property type="project" value="TreeGrafter"/>
</dbReference>
<dbReference type="AlphaFoldDB" id="A0AAU6WGM4"/>
<dbReference type="SUPFAM" id="SSF51735">
    <property type="entry name" value="NAD(P)-binding Rossmann-fold domains"/>
    <property type="match status" value="1"/>
</dbReference>
<evidence type="ECO:0000256" key="1">
    <source>
        <dbReference type="ARBA" id="ARBA00004871"/>
    </source>
</evidence>
<dbReference type="Proteomes" id="UP001486888">
    <property type="component" value="Chromosome"/>
</dbReference>